<dbReference type="AlphaFoldDB" id="A0A0G0SE20"/>
<protein>
    <submittedName>
        <fullName evidence="2">Helix-turn-helix domain protein</fullName>
    </submittedName>
</protein>
<dbReference type="InterPro" id="IPR010982">
    <property type="entry name" value="Lambda_DNA-bd_dom_sf"/>
</dbReference>
<dbReference type="GO" id="GO:0003677">
    <property type="term" value="F:DNA binding"/>
    <property type="evidence" value="ECO:0007669"/>
    <property type="project" value="InterPro"/>
</dbReference>
<dbReference type="InterPro" id="IPR001387">
    <property type="entry name" value="Cro/C1-type_HTH"/>
</dbReference>
<reference evidence="2 3" key="1">
    <citation type="journal article" date="2015" name="Nature">
        <title>rRNA introns, odd ribosomes, and small enigmatic genomes across a large radiation of phyla.</title>
        <authorList>
            <person name="Brown C.T."/>
            <person name="Hug L.A."/>
            <person name="Thomas B.C."/>
            <person name="Sharon I."/>
            <person name="Castelle C.J."/>
            <person name="Singh A."/>
            <person name="Wilkins M.J."/>
            <person name="Williams K.H."/>
            <person name="Banfield J.F."/>
        </authorList>
    </citation>
    <scope>NUCLEOTIDE SEQUENCE [LARGE SCALE GENOMIC DNA]</scope>
</reference>
<evidence type="ECO:0000259" key="1">
    <source>
        <dbReference type="PROSITE" id="PS50943"/>
    </source>
</evidence>
<feature type="domain" description="HTH cro/C1-type" evidence="1">
    <location>
        <begin position="37"/>
        <end position="91"/>
    </location>
</feature>
<dbReference type="SUPFAM" id="SSF47413">
    <property type="entry name" value="lambda repressor-like DNA-binding domains"/>
    <property type="match status" value="1"/>
</dbReference>
<accession>A0A0G0SE20</accession>
<dbReference type="CDD" id="cd00093">
    <property type="entry name" value="HTH_XRE"/>
    <property type="match status" value="1"/>
</dbReference>
<dbReference type="PROSITE" id="PS50943">
    <property type="entry name" value="HTH_CROC1"/>
    <property type="match status" value="1"/>
</dbReference>
<name>A0A0G0SE20_9BACT</name>
<dbReference type="Gene3D" id="1.10.260.40">
    <property type="entry name" value="lambda repressor-like DNA-binding domains"/>
    <property type="match status" value="1"/>
</dbReference>
<evidence type="ECO:0000313" key="3">
    <source>
        <dbReference type="Proteomes" id="UP000034613"/>
    </source>
</evidence>
<comment type="caution">
    <text evidence="2">The sequence shown here is derived from an EMBL/GenBank/DDBJ whole genome shotgun (WGS) entry which is preliminary data.</text>
</comment>
<gene>
    <name evidence="2" type="ORF">UU03_C0013G0010</name>
</gene>
<sequence length="93" mass="10888">MKGWEDWNTIKKELLKDPEFKKEYERLEPEYAIISQMIAIRAKKKITQKEMARRMGTKQSAIARFESGDYNPTLEFLSKTAEALGKKLVVSFE</sequence>
<dbReference type="Proteomes" id="UP000034613">
    <property type="component" value="Unassembled WGS sequence"/>
</dbReference>
<dbReference type="Pfam" id="PF01381">
    <property type="entry name" value="HTH_3"/>
    <property type="match status" value="1"/>
</dbReference>
<dbReference type="EMBL" id="LBZB01000013">
    <property type="protein sequence ID" value="KKR63084.1"/>
    <property type="molecule type" value="Genomic_DNA"/>
</dbReference>
<proteinExistence type="predicted"/>
<dbReference type="SMART" id="SM00530">
    <property type="entry name" value="HTH_XRE"/>
    <property type="match status" value="1"/>
</dbReference>
<organism evidence="2 3">
    <name type="scientific">Candidatus Woesebacteria bacterium GW2011_GWA1_40_45</name>
    <dbReference type="NCBI Taxonomy" id="1618554"/>
    <lineage>
        <taxon>Bacteria</taxon>
        <taxon>Candidatus Woeseibacteriota</taxon>
    </lineage>
</organism>
<evidence type="ECO:0000313" key="2">
    <source>
        <dbReference type="EMBL" id="KKR63084.1"/>
    </source>
</evidence>